<dbReference type="Proteomes" id="UP000533598">
    <property type="component" value="Unassembled WGS sequence"/>
</dbReference>
<proteinExistence type="inferred from homology"/>
<name>A0A7W7FU95_9PSEU</name>
<keyword evidence="7" id="KW-1185">Reference proteome</keyword>
<evidence type="ECO:0000313" key="6">
    <source>
        <dbReference type="EMBL" id="MBB4679056.1"/>
    </source>
</evidence>
<evidence type="ECO:0000256" key="2">
    <source>
        <dbReference type="ARBA" id="ARBA00023015"/>
    </source>
</evidence>
<comment type="caution">
    <text evidence="6">The sequence shown here is derived from an EMBL/GenBank/DDBJ whole genome shotgun (WGS) entry which is preliminary data.</text>
</comment>
<dbReference type="RefSeq" id="WP_185004849.1">
    <property type="nucleotide sequence ID" value="NZ_BAAAUI010000046.1"/>
</dbReference>
<evidence type="ECO:0000259" key="5">
    <source>
        <dbReference type="PROSITE" id="PS50931"/>
    </source>
</evidence>
<dbReference type="GO" id="GO:0003700">
    <property type="term" value="F:DNA-binding transcription factor activity"/>
    <property type="evidence" value="ECO:0007669"/>
    <property type="project" value="InterPro"/>
</dbReference>
<dbReference type="AlphaFoldDB" id="A0A7W7FU95"/>
<evidence type="ECO:0000256" key="1">
    <source>
        <dbReference type="ARBA" id="ARBA00009437"/>
    </source>
</evidence>
<dbReference type="PRINTS" id="PR00039">
    <property type="entry name" value="HTHLYSR"/>
</dbReference>
<dbReference type="GO" id="GO:0003677">
    <property type="term" value="F:DNA binding"/>
    <property type="evidence" value="ECO:0007669"/>
    <property type="project" value="UniProtKB-KW"/>
</dbReference>
<keyword evidence="3 6" id="KW-0238">DNA-binding</keyword>
<keyword evidence="4" id="KW-0804">Transcription</keyword>
<dbReference type="EMBL" id="JACHMH010000001">
    <property type="protein sequence ID" value="MBB4679056.1"/>
    <property type="molecule type" value="Genomic_DNA"/>
</dbReference>
<dbReference type="InterPro" id="IPR000847">
    <property type="entry name" value="LysR_HTH_N"/>
</dbReference>
<dbReference type="SUPFAM" id="SSF53850">
    <property type="entry name" value="Periplasmic binding protein-like II"/>
    <property type="match status" value="1"/>
</dbReference>
<dbReference type="PROSITE" id="PS50931">
    <property type="entry name" value="HTH_LYSR"/>
    <property type="match status" value="1"/>
</dbReference>
<gene>
    <name evidence="6" type="ORF">HNR67_005174</name>
</gene>
<dbReference type="Gene3D" id="3.40.190.290">
    <property type="match status" value="1"/>
</dbReference>
<dbReference type="InterPro" id="IPR005119">
    <property type="entry name" value="LysR_subst-bd"/>
</dbReference>
<reference evidence="6 7" key="1">
    <citation type="submission" date="2020-08" db="EMBL/GenBank/DDBJ databases">
        <title>Sequencing the genomes of 1000 actinobacteria strains.</title>
        <authorList>
            <person name="Klenk H.-P."/>
        </authorList>
    </citation>
    <scope>NUCLEOTIDE SEQUENCE [LARGE SCALE GENOMIC DNA]</scope>
    <source>
        <strain evidence="6 7">DSM 44230</strain>
    </source>
</reference>
<comment type="similarity">
    <text evidence="1">Belongs to the LysR transcriptional regulatory family.</text>
</comment>
<dbReference type="Pfam" id="PF00126">
    <property type="entry name" value="HTH_1"/>
    <property type="match status" value="1"/>
</dbReference>
<protein>
    <submittedName>
        <fullName evidence="6">DNA-binding transcriptional LysR family regulator</fullName>
    </submittedName>
</protein>
<organism evidence="6 7">
    <name type="scientific">Crossiella cryophila</name>
    <dbReference type="NCBI Taxonomy" id="43355"/>
    <lineage>
        <taxon>Bacteria</taxon>
        <taxon>Bacillati</taxon>
        <taxon>Actinomycetota</taxon>
        <taxon>Actinomycetes</taxon>
        <taxon>Pseudonocardiales</taxon>
        <taxon>Pseudonocardiaceae</taxon>
        <taxon>Crossiella</taxon>
    </lineage>
</organism>
<dbReference type="GO" id="GO:0032993">
    <property type="term" value="C:protein-DNA complex"/>
    <property type="evidence" value="ECO:0007669"/>
    <property type="project" value="TreeGrafter"/>
</dbReference>
<sequence length="319" mass="34855">MDVEIRHLRMIGAISEAGSLSGAATRLGLTQPALTRQLQRLERAFGGMLFHRDRNGTRPTALGELVVQRVRVLVPSVDELIQEARQHGAPLSDGPARIRVVAHPTPLPGPITEHLHELAPEADITLRQERSGQTAMELLAGGAADLGVLAEHPGMPLDRPPGVTVHTIATEPLFIAVATGHSLANEFEISLADLSEENWILPQGLEIRCAEYLRGICANAGFIPRIAYRLDSFNAREFLRRGLGVMLAQATFRLEEGISVRPFAGARPDFRHILAFRTDSPLTPLTDTLVSSAIRAYWAKADQAPVYRSWLSRTDELAG</sequence>
<dbReference type="Gene3D" id="1.10.10.10">
    <property type="entry name" value="Winged helix-like DNA-binding domain superfamily/Winged helix DNA-binding domain"/>
    <property type="match status" value="1"/>
</dbReference>
<evidence type="ECO:0000256" key="3">
    <source>
        <dbReference type="ARBA" id="ARBA00023125"/>
    </source>
</evidence>
<dbReference type="Pfam" id="PF03466">
    <property type="entry name" value="LysR_substrate"/>
    <property type="match status" value="1"/>
</dbReference>
<evidence type="ECO:0000313" key="7">
    <source>
        <dbReference type="Proteomes" id="UP000533598"/>
    </source>
</evidence>
<accession>A0A7W7FU95</accession>
<dbReference type="InterPro" id="IPR036388">
    <property type="entry name" value="WH-like_DNA-bd_sf"/>
</dbReference>
<dbReference type="PANTHER" id="PTHR30346:SF30">
    <property type="entry name" value="SMALL NEUTRAL PROTEASE REGULATORY PROTEIN"/>
    <property type="match status" value="1"/>
</dbReference>
<keyword evidence="2" id="KW-0805">Transcription regulation</keyword>
<dbReference type="SUPFAM" id="SSF46785">
    <property type="entry name" value="Winged helix' DNA-binding domain"/>
    <property type="match status" value="1"/>
</dbReference>
<dbReference type="PANTHER" id="PTHR30346">
    <property type="entry name" value="TRANSCRIPTIONAL DUAL REGULATOR HCAR-RELATED"/>
    <property type="match status" value="1"/>
</dbReference>
<feature type="domain" description="HTH lysR-type" evidence="5">
    <location>
        <begin position="3"/>
        <end position="60"/>
    </location>
</feature>
<dbReference type="InterPro" id="IPR036390">
    <property type="entry name" value="WH_DNA-bd_sf"/>
</dbReference>
<evidence type="ECO:0000256" key="4">
    <source>
        <dbReference type="ARBA" id="ARBA00023163"/>
    </source>
</evidence>